<keyword evidence="2" id="KW-1185">Reference proteome</keyword>
<gene>
    <name evidence="1" type="ORF">EYZ11_003480</name>
</gene>
<dbReference type="VEuPathDB" id="FungiDB:EYZ11_003480"/>
<proteinExistence type="predicted"/>
<reference evidence="1 2" key="1">
    <citation type="submission" date="2019-03" db="EMBL/GenBank/DDBJ databases">
        <title>The genome sequence of a newly discovered highly antifungal drug resistant Aspergillus species, Aspergillus tanneri NIH 1004.</title>
        <authorList>
            <person name="Mounaud S."/>
            <person name="Singh I."/>
            <person name="Joardar V."/>
            <person name="Pakala S."/>
            <person name="Pakala S."/>
            <person name="Venepally P."/>
            <person name="Hoover J."/>
            <person name="Nierman W."/>
            <person name="Chung J."/>
            <person name="Losada L."/>
        </authorList>
    </citation>
    <scope>NUCLEOTIDE SEQUENCE [LARGE SCALE GENOMIC DNA]</scope>
    <source>
        <strain evidence="1 2">NIH1004</strain>
    </source>
</reference>
<dbReference type="AlphaFoldDB" id="A0A4S3JQA8"/>
<dbReference type="Proteomes" id="UP000308092">
    <property type="component" value="Unassembled WGS sequence"/>
</dbReference>
<protein>
    <submittedName>
        <fullName evidence="1">Uncharacterized protein</fullName>
    </submittedName>
</protein>
<evidence type="ECO:0000313" key="2">
    <source>
        <dbReference type="Proteomes" id="UP000308092"/>
    </source>
</evidence>
<dbReference type="EMBL" id="SOSA01000089">
    <property type="protein sequence ID" value="THC97037.1"/>
    <property type="molecule type" value="Genomic_DNA"/>
</dbReference>
<evidence type="ECO:0000313" key="1">
    <source>
        <dbReference type="EMBL" id="THC97037.1"/>
    </source>
</evidence>
<sequence length="145" mass="16061">MAQRTDPDELLIVRVMRVLTEIGIVEETAHQAYTTNEATRFEVFPSSVAVVKHHFDLDFRVGAQLVDCLRILERIKSPSSGTCMAATRCSPQLFEIYPPAEMLRNIPSADAVLLVDVEGGLGQEMDLPLALNRIEKVPEGIELIA</sequence>
<organism evidence="1 2">
    <name type="scientific">Aspergillus tanneri</name>
    <dbReference type="NCBI Taxonomy" id="1220188"/>
    <lineage>
        <taxon>Eukaryota</taxon>
        <taxon>Fungi</taxon>
        <taxon>Dikarya</taxon>
        <taxon>Ascomycota</taxon>
        <taxon>Pezizomycotina</taxon>
        <taxon>Eurotiomycetes</taxon>
        <taxon>Eurotiomycetidae</taxon>
        <taxon>Eurotiales</taxon>
        <taxon>Aspergillaceae</taxon>
        <taxon>Aspergillus</taxon>
        <taxon>Aspergillus subgen. Circumdati</taxon>
    </lineage>
</organism>
<comment type="caution">
    <text evidence="1">The sequence shown here is derived from an EMBL/GenBank/DDBJ whole genome shotgun (WGS) entry which is preliminary data.</text>
</comment>
<accession>A0A4S3JQA8</accession>
<name>A0A4S3JQA8_9EURO</name>